<dbReference type="Gene3D" id="3.10.290.30">
    <property type="entry name" value="MM3350-like"/>
    <property type="match status" value="1"/>
</dbReference>
<dbReference type="Proteomes" id="UP001056426">
    <property type="component" value="Chromosome"/>
</dbReference>
<evidence type="ECO:0000256" key="1">
    <source>
        <dbReference type="SAM" id="MobiDB-lite"/>
    </source>
</evidence>
<keyword evidence="4" id="KW-1185">Reference proteome</keyword>
<feature type="domain" description="Plasmid pRiA4b Orf3-like" evidence="2">
    <location>
        <begin position="18"/>
        <end position="127"/>
    </location>
</feature>
<dbReference type="AlphaFoldDB" id="A0A9J6ZS39"/>
<reference evidence="3" key="2">
    <citation type="submission" date="2022-06" db="EMBL/GenBank/DDBJ databases">
        <title>Xiashengella guii gen. nov. sp. nov., a bacterium isolated form anaerobic digestion tank.</title>
        <authorList>
            <person name="Huang H."/>
        </authorList>
    </citation>
    <scope>NUCLEOTIDE SEQUENCE</scope>
    <source>
        <strain evidence="3">Ai-910</strain>
    </source>
</reference>
<feature type="region of interest" description="Disordered" evidence="1">
    <location>
        <begin position="153"/>
        <end position="179"/>
    </location>
</feature>
<proteinExistence type="predicted"/>
<gene>
    <name evidence="3" type="ORF">M9189_03985</name>
</gene>
<dbReference type="InterPro" id="IPR024047">
    <property type="entry name" value="MM3350-like_sf"/>
</dbReference>
<protein>
    <recommendedName>
        <fullName evidence="2">Plasmid pRiA4b Orf3-like domain-containing protein</fullName>
    </recommendedName>
</protein>
<accession>A0A9J6ZS39</accession>
<dbReference type="SUPFAM" id="SSF159941">
    <property type="entry name" value="MM3350-like"/>
    <property type="match status" value="1"/>
</dbReference>
<name>A0A9J6ZS39_9BACT</name>
<evidence type="ECO:0000313" key="3">
    <source>
        <dbReference type="EMBL" id="URW80511.1"/>
    </source>
</evidence>
<dbReference type="InterPro" id="IPR012912">
    <property type="entry name" value="Plasmid_pRiA4b_Orf3-like"/>
</dbReference>
<organism evidence="3 4">
    <name type="scientific">Xiashengella succiniciproducens</name>
    <dbReference type="NCBI Taxonomy" id="2949635"/>
    <lineage>
        <taxon>Bacteria</taxon>
        <taxon>Pseudomonadati</taxon>
        <taxon>Bacteroidota</taxon>
        <taxon>Bacteroidia</taxon>
        <taxon>Marinilabiliales</taxon>
        <taxon>Marinilabiliaceae</taxon>
        <taxon>Xiashengella</taxon>
    </lineage>
</organism>
<dbReference type="Pfam" id="PF07929">
    <property type="entry name" value="PRiA4_ORF3"/>
    <property type="match status" value="1"/>
</dbReference>
<dbReference type="EMBL" id="CP098400">
    <property type="protein sequence ID" value="URW80511.1"/>
    <property type="molecule type" value="Genomic_DNA"/>
</dbReference>
<dbReference type="RefSeq" id="WP_250724788.1">
    <property type="nucleotide sequence ID" value="NZ_CP098400.1"/>
</dbReference>
<evidence type="ECO:0000259" key="2">
    <source>
        <dbReference type="Pfam" id="PF07929"/>
    </source>
</evidence>
<reference evidence="3" key="1">
    <citation type="submission" date="2022-05" db="EMBL/GenBank/DDBJ databases">
        <authorList>
            <person name="Sun X."/>
        </authorList>
    </citation>
    <scope>NUCLEOTIDE SEQUENCE</scope>
    <source>
        <strain evidence="3">Ai-910</strain>
    </source>
</reference>
<sequence length="179" mass="20385">MIYYLRALSNESDNFVFDIAIDGSARFIDLHNLIQNSLPFDRTQLTSFFITDSEWQKEKEITLIDMTGDGTLGIMDEEVLDNYLKEPHQRMLYTFDTFAERVLFIELISVEEGEMKEPTVIRLEGEPPVAESDFGLDLGGEEEEGFDLEELDGLDDLDGFADDDMSEGFGDDGSFDDDF</sequence>
<dbReference type="KEGG" id="alkq:M9189_03985"/>
<evidence type="ECO:0000313" key="4">
    <source>
        <dbReference type="Proteomes" id="UP001056426"/>
    </source>
</evidence>